<reference evidence="2 3" key="1">
    <citation type="journal article" date="2009" name="Stand. Genomic Sci.">
        <title>Complete genome sequence of Slackia heliotrinireducens type strain (RHS 1).</title>
        <authorList>
            <person name="Pukall R."/>
            <person name="Lapidus A."/>
            <person name="Nolan M."/>
            <person name="Copeland A."/>
            <person name="Glavina Del Rio T."/>
            <person name="Lucas S."/>
            <person name="Chen F."/>
            <person name="Tice H."/>
            <person name="Cheng J.F."/>
            <person name="Chertkov O."/>
            <person name="Bruce D."/>
            <person name="Goodwin L."/>
            <person name="Kuske C."/>
            <person name="Brettin T."/>
            <person name="Detter J.C."/>
            <person name="Han C."/>
            <person name="Pitluck S."/>
            <person name="Pati A."/>
            <person name="Mavrommatis K."/>
            <person name="Ivanova N."/>
            <person name="Ovchinnikova G."/>
            <person name="Chen A."/>
            <person name="Palaniappan K."/>
            <person name="Schneider S."/>
            <person name="Rohde M."/>
            <person name="Chain P."/>
            <person name="D'haeseleer P."/>
            <person name="Goker M."/>
            <person name="Bristow J."/>
            <person name="Eisen J.A."/>
            <person name="Markowitz V."/>
            <person name="Kyrpides N.C."/>
            <person name="Klenk H.P."/>
            <person name="Hugenholtz P."/>
        </authorList>
    </citation>
    <scope>NUCLEOTIDE SEQUENCE [LARGE SCALE GENOMIC DNA]</scope>
    <source>
        <strain evidence="3">ATCC 29202 / DSM 20476 / NCTC 11029 / RHS 1</strain>
    </source>
</reference>
<gene>
    <name evidence="2" type="ordered locus">Shel_20540</name>
</gene>
<keyword evidence="3" id="KW-1185">Reference proteome</keyword>
<sequence length="274" mass="28841">MDDGIGIGRRRAAVVTMAAVGATVAAALAATAAYGAVMAPEPVDTAPQAPLQARAVSVDGPVAVPDVIAVKADAETGRGLQGDAAGFGGFKVRVDYYDGSLPYGYSQASAVFAGDSDGVVRFVDARPVDGTSWRYVRDGANVIPLGTVTVTEVAAPAGYEVDGLVHLAHVVQDGDGAVLVYEESVLSDDILWMRFDDVWEKYLADEISAGEFLEKTVRLVEKLGFHGKMPTPTGSADIDALHDALRRFIDGEYDAGEFLSTAQECRESIENKPS</sequence>
<protein>
    <submittedName>
        <fullName evidence="2">Uncharacterized protein</fullName>
    </submittedName>
</protein>
<keyword evidence="1" id="KW-1133">Transmembrane helix</keyword>
<dbReference type="AlphaFoldDB" id="C7N831"/>
<evidence type="ECO:0000313" key="3">
    <source>
        <dbReference type="Proteomes" id="UP000002026"/>
    </source>
</evidence>
<feature type="transmembrane region" description="Helical" evidence="1">
    <location>
        <begin position="12"/>
        <end position="37"/>
    </location>
</feature>
<dbReference type="STRING" id="471855.Shel_20540"/>
<keyword evidence="1" id="KW-0472">Membrane</keyword>
<accession>C7N831</accession>
<organism evidence="2 3">
    <name type="scientific">Slackia heliotrinireducens (strain ATCC 29202 / DSM 20476 / NCTC 11029 / RHS 1)</name>
    <name type="common">Peptococcus heliotrinreducens</name>
    <dbReference type="NCBI Taxonomy" id="471855"/>
    <lineage>
        <taxon>Bacteria</taxon>
        <taxon>Bacillati</taxon>
        <taxon>Actinomycetota</taxon>
        <taxon>Coriobacteriia</taxon>
        <taxon>Eggerthellales</taxon>
        <taxon>Eggerthellaceae</taxon>
        <taxon>Slackia</taxon>
    </lineage>
</organism>
<dbReference type="HOGENOM" id="CLU_1015259_0_0_11"/>
<dbReference type="KEGG" id="shi:Shel_20540"/>
<dbReference type="eggNOG" id="COG4932">
    <property type="taxonomic scope" value="Bacteria"/>
</dbReference>
<dbReference type="Proteomes" id="UP000002026">
    <property type="component" value="Chromosome"/>
</dbReference>
<proteinExistence type="predicted"/>
<evidence type="ECO:0000256" key="1">
    <source>
        <dbReference type="SAM" id="Phobius"/>
    </source>
</evidence>
<dbReference type="RefSeq" id="WP_012799167.1">
    <property type="nucleotide sequence ID" value="NC_013165.1"/>
</dbReference>
<keyword evidence="1" id="KW-0812">Transmembrane</keyword>
<name>C7N831_SLAHD</name>
<evidence type="ECO:0000313" key="2">
    <source>
        <dbReference type="EMBL" id="ACV23066.1"/>
    </source>
</evidence>
<dbReference type="EMBL" id="CP001684">
    <property type="protein sequence ID" value="ACV23066.1"/>
    <property type="molecule type" value="Genomic_DNA"/>
</dbReference>